<reference evidence="2" key="1">
    <citation type="submission" date="2025-08" db="UniProtKB">
        <authorList>
            <consortium name="RefSeq"/>
        </authorList>
    </citation>
    <scope>IDENTIFICATION</scope>
    <source>
        <tissue evidence="2">Leaves</tissue>
    </source>
</reference>
<dbReference type="PANTHER" id="PTHR33116">
    <property type="entry name" value="REVERSE TRANSCRIPTASE ZINC-BINDING DOMAIN-CONTAINING PROTEIN-RELATED-RELATED"/>
    <property type="match status" value="1"/>
</dbReference>
<dbReference type="GO" id="GO:0003676">
    <property type="term" value="F:nucleic acid binding"/>
    <property type="evidence" value="ECO:0007669"/>
    <property type="project" value="InterPro"/>
</dbReference>
<dbReference type="Pfam" id="PF13966">
    <property type="entry name" value="zf-RVT"/>
    <property type="match status" value="1"/>
</dbReference>
<dbReference type="InterPro" id="IPR002156">
    <property type="entry name" value="RNaseH_domain"/>
</dbReference>
<dbReference type="InterPro" id="IPR043502">
    <property type="entry name" value="DNA/RNA_pol_sf"/>
</dbReference>
<dbReference type="GeneID" id="108985257"/>
<evidence type="ECO:0000313" key="2">
    <source>
        <dbReference type="RefSeq" id="XP_018813016.2"/>
    </source>
</evidence>
<dbReference type="Proteomes" id="UP000235220">
    <property type="component" value="Chromosome 1"/>
</dbReference>
<gene>
    <name evidence="2" type="primary">LOC108985257</name>
</gene>
<dbReference type="Pfam" id="PF13456">
    <property type="entry name" value="RVT_3"/>
    <property type="match status" value="1"/>
</dbReference>
<dbReference type="Pfam" id="PF00078">
    <property type="entry name" value="RVT_1"/>
    <property type="match status" value="1"/>
</dbReference>
<dbReference type="InterPro" id="IPR044730">
    <property type="entry name" value="RNase_H-like_dom_plant"/>
</dbReference>
<sequence>MIAYSVIVAYEAIHTTQSKMKGSKGFMALKMDMSKANNRLEWSFLETVMRKIGFNSRWIALILRCVSTVSYSLLINGIPQSNFQPSRGIRQGDPLSPYLFILCSEALTQLINKAELARQITGIPIAMGKLYITHLFLADDCMLFYQAVEMEWRKMLEIVNQYEEVSGQRINKNKSSLFFSKNTNLSSKNFLTSMAGIRGTNSQDKYLGLPALVCRSRCKEFKAILDRVSTKMNHWKHKFLSQAWREIMLKVVIQAIPTYSMRVFKLPKSLLRQLYSLIKGYWWGLLKYFPKSDFLNAKVGSNSSYIWRSILSARELLKVGLHWRIRNAKSMRIWSDPWLPQPTTFIPQSGNKSLGEEAKVEALMISDGKEWNLPLINEIFCSREAELIKQLPISHSNQPDKLIWRNNANDCFTVKSPYHLQGDLQHKEKSQSSFINNKRDQQWTKLWKMNLPPAVKNFLWRACQNILPTKNNLYKRKVLDIPICPMCLSEPETVEHILWECASANDVLSQLFRTIQKTRIVANFGVELGMRRIILEGDSKKVVTEFNLKKHNGSYFGMIISDVQATMTKLEACRVSHVHREGNYIAHNIAKAALYVSDYVVNMEETPLFYHFL</sequence>
<dbReference type="GO" id="GO:0004523">
    <property type="term" value="F:RNA-DNA hybrid ribonuclease activity"/>
    <property type="evidence" value="ECO:0007669"/>
    <property type="project" value="InterPro"/>
</dbReference>
<dbReference type="InterPro" id="IPR000477">
    <property type="entry name" value="RT_dom"/>
</dbReference>
<dbReference type="STRING" id="51240.A0A2I4E0U3"/>
<dbReference type="OrthoDB" id="1002648at2759"/>
<dbReference type="InterPro" id="IPR026960">
    <property type="entry name" value="RVT-Znf"/>
</dbReference>
<dbReference type="Gramene" id="Jr01_19260_p1">
    <property type="protein sequence ID" value="cds.Jr01_19260_p1"/>
    <property type="gene ID" value="Jr01_19260"/>
</dbReference>
<dbReference type="InterPro" id="IPR036397">
    <property type="entry name" value="RNaseH_sf"/>
</dbReference>
<dbReference type="Gene3D" id="3.30.420.10">
    <property type="entry name" value="Ribonuclease H-like superfamily/Ribonuclease H"/>
    <property type="match status" value="1"/>
</dbReference>
<organism evidence="1 2">
    <name type="scientific">Juglans regia</name>
    <name type="common">English walnut</name>
    <dbReference type="NCBI Taxonomy" id="51240"/>
    <lineage>
        <taxon>Eukaryota</taxon>
        <taxon>Viridiplantae</taxon>
        <taxon>Streptophyta</taxon>
        <taxon>Embryophyta</taxon>
        <taxon>Tracheophyta</taxon>
        <taxon>Spermatophyta</taxon>
        <taxon>Magnoliopsida</taxon>
        <taxon>eudicotyledons</taxon>
        <taxon>Gunneridae</taxon>
        <taxon>Pentapetalae</taxon>
        <taxon>rosids</taxon>
        <taxon>fabids</taxon>
        <taxon>Fagales</taxon>
        <taxon>Juglandaceae</taxon>
        <taxon>Juglans</taxon>
    </lineage>
</organism>
<dbReference type="SUPFAM" id="SSF56672">
    <property type="entry name" value="DNA/RNA polymerases"/>
    <property type="match status" value="1"/>
</dbReference>
<dbReference type="PROSITE" id="PS50878">
    <property type="entry name" value="RT_POL"/>
    <property type="match status" value="1"/>
</dbReference>
<name>A0A2I4E0U3_JUGRE</name>
<evidence type="ECO:0000313" key="1">
    <source>
        <dbReference type="Proteomes" id="UP000235220"/>
    </source>
</evidence>
<dbReference type="PANTHER" id="PTHR33116:SF86">
    <property type="entry name" value="REVERSE TRANSCRIPTASE DOMAIN-CONTAINING PROTEIN"/>
    <property type="match status" value="1"/>
</dbReference>
<accession>A0A2I4E0U3</accession>
<dbReference type="RefSeq" id="XP_018813016.2">
    <property type="nucleotide sequence ID" value="XM_018957471.2"/>
</dbReference>
<dbReference type="KEGG" id="jre:108985257"/>
<dbReference type="AlphaFoldDB" id="A0A2I4E0U3"/>
<protein>
    <submittedName>
        <fullName evidence="2">Uncharacterized protein LOC108985257</fullName>
    </submittedName>
</protein>
<proteinExistence type="predicted"/>
<dbReference type="CDD" id="cd06222">
    <property type="entry name" value="RNase_H_like"/>
    <property type="match status" value="1"/>
</dbReference>
<keyword evidence="1" id="KW-1185">Reference proteome</keyword>